<dbReference type="RefSeq" id="WP_254572275.1">
    <property type="nucleotide sequence ID" value="NZ_CP098502.1"/>
</dbReference>
<gene>
    <name evidence="1" type="ORF">NBH00_05145</name>
</gene>
<organism evidence="1 2">
    <name type="scientific">Paraconexibacter antarcticus</name>
    <dbReference type="NCBI Taxonomy" id="2949664"/>
    <lineage>
        <taxon>Bacteria</taxon>
        <taxon>Bacillati</taxon>
        <taxon>Actinomycetota</taxon>
        <taxon>Thermoleophilia</taxon>
        <taxon>Solirubrobacterales</taxon>
        <taxon>Paraconexibacteraceae</taxon>
        <taxon>Paraconexibacter</taxon>
    </lineage>
</organism>
<evidence type="ECO:0000313" key="2">
    <source>
        <dbReference type="Proteomes" id="UP001056035"/>
    </source>
</evidence>
<dbReference type="Proteomes" id="UP001056035">
    <property type="component" value="Chromosome"/>
</dbReference>
<protein>
    <recommendedName>
        <fullName evidence="3">Terminase small subunit</fullName>
    </recommendedName>
</protein>
<sequence>MPFSPAQQREAVNALAISGGKPGAAQALLDFDISTDTLRRLRDDSHAQQYADALIRVQREIEADTVVNLRSLAKRATEIEAELLEKAARAQPRDIPQALRAVADVKSKSVDKLLALTGRSPEAAAGDGDLRSLLEGMAAKGLVRLSVNLDIDQTKEIAP</sequence>
<accession>A0ABY5DWU4</accession>
<evidence type="ECO:0000313" key="1">
    <source>
        <dbReference type="EMBL" id="UTI65596.1"/>
    </source>
</evidence>
<dbReference type="EMBL" id="CP098502">
    <property type="protein sequence ID" value="UTI65596.1"/>
    <property type="molecule type" value="Genomic_DNA"/>
</dbReference>
<reference evidence="1 2" key="1">
    <citation type="submission" date="2022-06" db="EMBL/GenBank/DDBJ databases">
        <title>Paraconexibacter antarcticus.</title>
        <authorList>
            <person name="Kim C.S."/>
        </authorList>
    </citation>
    <scope>NUCLEOTIDE SEQUENCE [LARGE SCALE GENOMIC DNA]</scope>
    <source>
        <strain evidence="1 2">02-257</strain>
    </source>
</reference>
<name>A0ABY5DWU4_9ACTN</name>
<keyword evidence="2" id="KW-1185">Reference proteome</keyword>
<evidence type="ECO:0008006" key="3">
    <source>
        <dbReference type="Google" id="ProtNLM"/>
    </source>
</evidence>
<proteinExistence type="predicted"/>